<keyword evidence="4" id="KW-1185">Reference proteome</keyword>
<dbReference type="RefSeq" id="WP_271279297.1">
    <property type="nucleotide sequence ID" value="NZ_BAABFD010000002.1"/>
</dbReference>
<sequence>MTVQDLRDALRERADGPSPANPSRHEQVLARVRRARLGRRVTAGVAAGAAVAAAVVLGAAVMPGPAEPQTTVAVRPSAKLPERFTAPDGTAYRRVAVTTIRAGGADRATVRVPVTGERLDVAAVCEGDLQVNTGVRVTVDGRSSGPGLGRCSARRALQPLTVPTGAREVSVTFDTSTTGTACVVKGGTCRPVPRTEGTWTLGVYAWTPPDRPVEPEPLKDLPDRLGGRPLLDSRTGMWPADDTVRFEFDATGRSFGLDQICAGDLAERLRFTITVGGVSHGSGCVVWRSGPFPLAMSEHEARPGERVVVTARITVDGGHPHRPVRWSIGLYGE</sequence>
<gene>
    <name evidence="3" type="ORF">OUY24_34525</name>
</gene>
<feature type="transmembrane region" description="Helical" evidence="2">
    <location>
        <begin position="41"/>
        <end position="62"/>
    </location>
</feature>
<keyword evidence="2" id="KW-0812">Transmembrane</keyword>
<evidence type="ECO:0000256" key="1">
    <source>
        <dbReference type="SAM" id="MobiDB-lite"/>
    </source>
</evidence>
<name>A0ABT4T8D0_9ACTN</name>
<organism evidence="3 4">
    <name type="scientific">Nonomuraea ferruginea</name>
    <dbReference type="NCBI Taxonomy" id="46174"/>
    <lineage>
        <taxon>Bacteria</taxon>
        <taxon>Bacillati</taxon>
        <taxon>Actinomycetota</taxon>
        <taxon>Actinomycetes</taxon>
        <taxon>Streptosporangiales</taxon>
        <taxon>Streptosporangiaceae</taxon>
        <taxon>Nonomuraea</taxon>
    </lineage>
</organism>
<evidence type="ECO:0008006" key="5">
    <source>
        <dbReference type="Google" id="ProtNLM"/>
    </source>
</evidence>
<accession>A0ABT4T8D0</accession>
<proteinExistence type="predicted"/>
<dbReference type="EMBL" id="JAPNUD010000154">
    <property type="protein sequence ID" value="MDA0645766.1"/>
    <property type="molecule type" value="Genomic_DNA"/>
</dbReference>
<feature type="compositionally biased region" description="Basic and acidic residues" evidence="1">
    <location>
        <begin position="1"/>
        <end position="15"/>
    </location>
</feature>
<feature type="region of interest" description="Disordered" evidence="1">
    <location>
        <begin position="1"/>
        <end position="26"/>
    </location>
</feature>
<keyword evidence="2" id="KW-1133">Transmembrane helix</keyword>
<keyword evidence="2" id="KW-0472">Membrane</keyword>
<comment type="caution">
    <text evidence="3">The sequence shown here is derived from an EMBL/GenBank/DDBJ whole genome shotgun (WGS) entry which is preliminary data.</text>
</comment>
<reference evidence="3 4" key="1">
    <citation type="submission" date="2022-11" db="EMBL/GenBank/DDBJ databases">
        <title>Nonomuraea corallina sp. nov., a new species of the genus Nonomuraea isolated from sea side sediment in Thai sea.</title>
        <authorList>
            <person name="Ngamcharungchit C."/>
            <person name="Matsumoto A."/>
            <person name="Suriyachadkun C."/>
            <person name="Panbangred W."/>
            <person name="Inahashi Y."/>
            <person name="Intra B."/>
        </authorList>
    </citation>
    <scope>NUCLEOTIDE SEQUENCE [LARGE SCALE GENOMIC DNA]</scope>
    <source>
        <strain evidence="3 4">DSM 43553</strain>
    </source>
</reference>
<evidence type="ECO:0000313" key="3">
    <source>
        <dbReference type="EMBL" id="MDA0645766.1"/>
    </source>
</evidence>
<dbReference type="Proteomes" id="UP001212498">
    <property type="component" value="Unassembled WGS sequence"/>
</dbReference>
<evidence type="ECO:0000313" key="4">
    <source>
        <dbReference type="Proteomes" id="UP001212498"/>
    </source>
</evidence>
<protein>
    <recommendedName>
        <fullName evidence="5">Ig-like domain-containing protein</fullName>
    </recommendedName>
</protein>
<evidence type="ECO:0000256" key="2">
    <source>
        <dbReference type="SAM" id="Phobius"/>
    </source>
</evidence>